<sequence length="423" mass="44882">MNILVVGGGGREHALVWKIAQSSLVDKVYCAPGNPGIAAQAECVDIAVDDIDGLLAFARQQQIGLTVVGPELPLTLGIVDRFRQAGLEIFGPDRQAARLEGSKKFCKDIMAKYGVPTAAYGTFTDRDQAVAFIREQGAPIVVKADGLAAGKGVVVARSEEEAIAAVDACMLDAAFGEAGRIVVIEEFLDGEEASFIAFTDGRTILPLASSQDHKPVFDGDQGPNTGGMGAYSPAPVVTDEVHRQVVEEILQPLVAGMAAEGCPFNGILYAGLMVRDGRAKVLEFNVRFGDPECQPLLMRLKSDLVPVLQACVRGELDRVSLEWHDKAAVCVVMASGGYPGSYVKGHPIEGLDRAAAIDDLFVFHAGTGLKDGRIVNQGGRVLGVTGLGADIPTAIRKAYQGVETISWQDVHYRTDIGAKAVKR</sequence>
<dbReference type="InterPro" id="IPR011761">
    <property type="entry name" value="ATP-grasp"/>
</dbReference>
<feature type="domain" description="ATP-grasp" evidence="19">
    <location>
        <begin position="107"/>
        <end position="313"/>
    </location>
</feature>
<dbReference type="PROSITE" id="PS00184">
    <property type="entry name" value="GARS"/>
    <property type="match status" value="1"/>
</dbReference>
<dbReference type="EMBL" id="VNIB01000011">
    <property type="protein sequence ID" value="TYO97076.1"/>
    <property type="molecule type" value="Genomic_DNA"/>
</dbReference>
<evidence type="ECO:0000256" key="7">
    <source>
        <dbReference type="ARBA" id="ARBA00022723"/>
    </source>
</evidence>
<evidence type="ECO:0000256" key="11">
    <source>
        <dbReference type="ARBA" id="ARBA00022842"/>
    </source>
</evidence>
<evidence type="ECO:0000256" key="18">
    <source>
        <dbReference type="PROSITE-ProRule" id="PRU00409"/>
    </source>
</evidence>
<dbReference type="FunFam" id="3.30.470.20:FF:000031">
    <property type="entry name" value="Phosphoribosylamine--glycine ligase"/>
    <property type="match status" value="1"/>
</dbReference>
<dbReference type="SMART" id="SM01210">
    <property type="entry name" value="GARS_C"/>
    <property type="match status" value="1"/>
</dbReference>
<evidence type="ECO:0000256" key="4">
    <source>
        <dbReference type="ARBA" id="ARBA00013255"/>
    </source>
</evidence>
<evidence type="ECO:0000256" key="8">
    <source>
        <dbReference type="ARBA" id="ARBA00022741"/>
    </source>
</evidence>
<keyword evidence="7" id="KW-0479">Metal-binding</keyword>
<proteinExistence type="inferred from homology"/>
<dbReference type="InterPro" id="IPR000115">
    <property type="entry name" value="PRibGlycinamide_synth"/>
</dbReference>
<dbReference type="GO" id="GO:0005524">
    <property type="term" value="F:ATP binding"/>
    <property type="evidence" value="ECO:0007669"/>
    <property type="project" value="UniProtKB-UniRule"/>
</dbReference>
<dbReference type="PANTHER" id="PTHR43472:SF1">
    <property type="entry name" value="PHOSPHORIBOSYLAMINE--GLYCINE LIGASE, CHLOROPLASTIC"/>
    <property type="match status" value="1"/>
</dbReference>
<dbReference type="Pfam" id="PF02844">
    <property type="entry name" value="GARS_N"/>
    <property type="match status" value="1"/>
</dbReference>
<keyword evidence="8 18" id="KW-0547">Nucleotide-binding</keyword>
<comment type="caution">
    <text evidence="20">The sequence shown here is derived from an EMBL/GenBank/DDBJ whole genome shotgun (WGS) entry which is preliminary data.</text>
</comment>
<dbReference type="InterPro" id="IPR013815">
    <property type="entry name" value="ATP_grasp_subdomain_1"/>
</dbReference>
<dbReference type="Gene3D" id="3.90.600.10">
    <property type="entry name" value="Phosphoribosylglycinamide synthetase, C-terminal domain"/>
    <property type="match status" value="1"/>
</dbReference>
<evidence type="ECO:0000256" key="13">
    <source>
        <dbReference type="ARBA" id="ARBA00038345"/>
    </source>
</evidence>
<dbReference type="SUPFAM" id="SSF51246">
    <property type="entry name" value="Rudiment single hybrid motif"/>
    <property type="match status" value="1"/>
</dbReference>
<evidence type="ECO:0000256" key="16">
    <source>
        <dbReference type="ARBA" id="ARBA00079592"/>
    </source>
</evidence>
<comment type="catalytic activity">
    <reaction evidence="17">
        <text>5-phospho-beta-D-ribosylamine + glycine + ATP = N(1)-(5-phospho-beta-D-ribosyl)glycinamide + ADP + phosphate + H(+)</text>
        <dbReference type="Rhea" id="RHEA:17453"/>
        <dbReference type="ChEBI" id="CHEBI:15378"/>
        <dbReference type="ChEBI" id="CHEBI:30616"/>
        <dbReference type="ChEBI" id="CHEBI:43474"/>
        <dbReference type="ChEBI" id="CHEBI:57305"/>
        <dbReference type="ChEBI" id="CHEBI:58681"/>
        <dbReference type="ChEBI" id="CHEBI:143788"/>
        <dbReference type="ChEBI" id="CHEBI:456216"/>
        <dbReference type="EC" id="6.3.4.13"/>
    </reaction>
</comment>
<dbReference type="GO" id="GO:0009113">
    <property type="term" value="P:purine nucleobase biosynthetic process"/>
    <property type="evidence" value="ECO:0007669"/>
    <property type="project" value="InterPro"/>
</dbReference>
<dbReference type="FunFam" id="3.40.50.20:FF:000006">
    <property type="entry name" value="Phosphoribosylamine--glycine ligase, chloroplastic"/>
    <property type="match status" value="1"/>
</dbReference>
<evidence type="ECO:0000313" key="21">
    <source>
        <dbReference type="Proteomes" id="UP000324159"/>
    </source>
</evidence>
<comment type="cofactor">
    <cofactor evidence="2">
        <name>Mg(2+)</name>
        <dbReference type="ChEBI" id="CHEBI:18420"/>
    </cofactor>
</comment>
<evidence type="ECO:0000256" key="15">
    <source>
        <dbReference type="ARBA" id="ARBA00042864"/>
    </source>
</evidence>
<dbReference type="SUPFAM" id="SSF56059">
    <property type="entry name" value="Glutathione synthetase ATP-binding domain-like"/>
    <property type="match status" value="1"/>
</dbReference>
<dbReference type="UniPathway" id="UPA00074">
    <property type="reaction ID" value="UER00125"/>
</dbReference>
<keyword evidence="9 17" id="KW-0658">Purine biosynthesis</keyword>
<keyword evidence="10 18" id="KW-0067">ATP-binding</keyword>
<evidence type="ECO:0000256" key="17">
    <source>
        <dbReference type="HAMAP-Rule" id="MF_00138"/>
    </source>
</evidence>
<dbReference type="GO" id="GO:0004637">
    <property type="term" value="F:phosphoribosylamine-glycine ligase activity"/>
    <property type="evidence" value="ECO:0007669"/>
    <property type="project" value="UniProtKB-UniRule"/>
</dbReference>
<evidence type="ECO:0000256" key="3">
    <source>
        <dbReference type="ARBA" id="ARBA00005174"/>
    </source>
</evidence>
<evidence type="ECO:0000256" key="12">
    <source>
        <dbReference type="ARBA" id="ARBA00023211"/>
    </source>
</evidence>
<keyword evidence="12" id="KW-0464">Manganese</keyword>
<dbReference type="InterPro" id="IPR011054">
    <property type="entry name" value="Rudment_hybrid_motif"/>
</dbReference>
<dbReference type="EC" id="6.3.4.13" evidence="4 17"/>
<evidence type="ECO:0000256" key="10">
    <source>
        <dbReference type="ARBA" id="ARBA00022840"/>
    </source>
</evidence>
<evidence type="ECO:0000259" key="19">
    <source>
        <dbReference type="PROSITE" id="PS50975"/>
    </source>
</evidence>
<dbReference type="InterPro" id="IPR020560">
    <property type="entry name" value="PRibGlycinamide_synth_C-dom"/>
</dbReference>
<dbReference type="InterPro" id="IPR037123">
    <property type="entry name" value="PRibGlycinamide_synth_C_sf"/>
</dbReference>
<protein>
    <recommendedName>
        <fullName evidence="5 17">Phosphoribosylamine--glycine ligase</fullName>
        <ecNumber evidence="4 17">6.3.4.13</ecNumber>
    </recommendedName>
    <alternativeName>
        <fullName evidence="16 17">GARS</fullName>
    </alternativeName>
    <alternativeName>
        <fullName evidence="14 17">Glycinamide ribonucleotide synthetase</fullName>
    </alternativeName>
    <alternativeName>
        <fullName evidence="15 17">Phosphoribosylglycinamide synthetase</fullName>
    </alternativeName>
</protein>
<dbReference type="GO" id="GO:0006189">
    <property type="term" value="P:'de novo' IMP biosynthetic process"/>
    <property type="evidence" value="ECO:0007669"/>
    <property type="project" value="UniProtKB-UniRule"/>
</dbReference>
<dbReference type="InterPro" id="IPR020562">
    <property type="entry name" value="PRibGlycinamide_synth_N"/>
</dbReference>
<dbReference type="OrthoDB" id="9807240at2"/>
<evidence type="ECO:0000313" key="20">
    <source>
        <dbReference type="EMBL" id="TYO97076.1"/>
    </source>
</evidence>
<comment type="pathway">
    <text evidence="3 17">Purine metabolism; IMP biosynthesis via de novo pathway; N(1)-(5-phospho-D-ribosyl)glycinamide from 5-phospho-alpha-D-ribose 1-diphosphate: step 2/2.</text>
</comment>
<evidence type="ECO:0000256" key="2">
    <source>
        <dbReference type="ARBA" id="ARBA00001946"/>
    </source>
</evidence>
<comment type="cofactor">
    <cofactor evidence="1">
        <name>Mn(2+)</name>
        <dbReference type="ChEBI" id="CHEBI:29035"/>
    </cofactor>
</comment>
<comment type="similarity">
    <text evidence="13 17">Belongs to the GARS family.</text>
</comment>
<keyword evidence="11" id="KW-0460">Magnesium</keyword>
<dbReference type="GO" id="GO:0046872">
    <property type="term" value="F:metal ion binding"/>
    <property type="evidence" value="ECO:0007669"/>
    <property type="project" value="UniProtKB-KW"/>
</dbReference>
<evidence type="ECO:0000256" key="5">
    <source>
        <dbReference type="ARBA" id="ARBA00020605"/>
    </source>
</evidence>
<dbReference type="FunFam" id="3.30.1490.20:FF:000006">
    <property type="entry name" value="phosphoribosylamine--glycine ligase, chloroplastic-like"/>
    <property type="match status" value="1"/>
</dbReference>
<organism evidence="20 21">
    <name type="scientific">Geothermobacter ehrlichii</name>
    <dbReference type="NCBI Taxonomy" id="213224"/>
    <lineage>
        <taxon>Bacteria</taxon>
        <taxon>Pseudomonadati</taxon>
        <taxon>Thermodesulfobacteriota</taxon>
        <taxon>Desulfuromonadia</taxon>
        <taxon>Desulfuromonadales</taxon>
        <taxon>Geothermobacteraceae</taxon>
        <taxon>Geothermobacter</taxon>
    </lineage>
</organism>
<dbReference type="Gene3D" id="3.30.470.20">
    <property type="entry name" value="ATP-grasp fold, B domain"/>
    <property type="match status" value="1"/>
</dbReference>
<dbReference type="RefSeq" id="WP_148896474.1">
    <property type="nucleotide sequence ID" value="NZ_VNIB01000011.1"/>
</dbReference>
<dbReference type="HAMAP" id="MF_00138">
    <property type="entry name" value="GARS"/>
    <property type="match status" value="1"/>
</dbReference>
<evidence type="ECO:0000256" key="14">
    <source>
        <dbReference type="ARBA" id="ARBA00042242"/>
    </source>
</evidence>
<dbReference type="NCBIfam" id="TIGR00877">
    <property type="entry name" value="purD"/>
    <property type="match status" value="1"/>
</dbReference>
<dbReference type="SMART" id="SM01209">
    <property type="entry name" value="GARS_A"/>
    <property type="match status" value="1"/>
</dbReference>
<accession>A0A5D3WIC9</accession>
<keyword evidence="6 17" id="KW-0436">Ligase</keyword>
<gene>
    <name evidence="17" type="primary">purD</name>
    <name evidence="20" type="ORF">EDC39_1114</name>
</gene>
<dbReference type="InterPro" id="IPR020559">
    <property type="entry name" value="PRibGlycinamide_synth_CS"/>
</dbReference>
<dbReference type="Pfam" id="PF01071">
    <property type="entry name" value="GARS_A"/>
    <property type="match status" value="1"/>
</dbReference>
<dbReference type="InterPro" id="IPR020561">
    <property type="entry name" value="PRibGlycinamid_synth_ATP-grasp"/>
</dbReference>
<dbReference type="Proteomes" id="UP000324159">
    <property type="component" value="Unassembled WGS sequence"/>
</dbReference>
<dbReference type="Gene3D" id="3.30.1490.20">
    <property type="entry name" value="ATP-grasp fold, A domain"/>
    <property type="match status" value="1"/>
</dbReference>
<dbReference type="Pfam" id="PF02843">
    <property type="entry name" value="GARS_C"/>
    <property type="match status" value="1"/>
</dbReference>
<dbReference type="SUPFAM" id="SSF52440">
    <property type="entry name" value="PreATP-grasp domain"/>
    <property type="match status" value="1"/>
</dbReference>
<dbReference type="FunFam" id="3.90.600.10:FF:000001">
    <property type="entry name" value="Trifunctional purine biosynthetic protein adenosine-3"/>
    <property type="match status" value="1"/>
</dbReference>
<name>A0A5D3WIC9_9BACT</name>
<evidence type="ECO:0000256" key="6">
    <source>
        <dbReference type="ARBA" id="ARBA00022598"/>
    </source>
</evidence>
<evidence type="ECO:0000256" key="1">
    <source>
        <dbReference type="ARBA" id="ARBA00001936"/>
    </source>
</evidence>
<dbReference type="Gene3D" id="3.40.50.20">
    <property type="match status" value="1"/>
</dbReference>
<keyword evidence="21" id="KW-1185">Reference proteome</keyword>
<dbReference type="PROSITE" id="PS50975">
    <property type="entry name" value="ATP_GRASP"/>
    <property type="match status" value="1"/>
</dbReference>
<dbReference type="AlphaFoldDB" id="A0A5D3WIC9"/>
<reference evidence="20 21" key="1">
    <citation type="submission" date="2019-07" db="EMBL/GenBank/DDBJ databases">
        <title>Genomic Encyclopedia of Type Strains, Phase IV (KMG-IV): sequencing the most valuable type-strain genomes for metagenomic binning, comparative biology and taxonomic classification.</title>
        <authorList>
            <person name="Goeker M."/>
        </authorList>
    </citation>
    <scope>NUCLEOTIDE SEQUENCE [LARGE SCALE GENOMIC DNA]</scope>
    <source>
        <strain evidence="20 21">SS015</strain>
    </source>
</reference>
<dbReference type="InterPro" id="IPR016185">
    <property type="entry name" value="PreATP-grasp_dom_sf"/>
</dbReference>
<evidence type="ECO:0000256" key="9">
    <source>
        <dbReference type="ARBA" id="ARBA00022755"/>
    </source>
</evidence>
<dbReference type="PANTHER" id="PTHR43472">
    <property type="entry name" value="PHOSPHORIBOSYLAMINE--GLYCINE LIGASE"/>
    <property type="match status" value="1"/>
</dbReference>